<keyword evidence="1" id="KW-1133">Transmembrane helix</keyword>
<organism evidence="3 4">
    <name type="scientific">Mycobacterium simiae</name>
    <name type="common">Mycobacterium habana</name>
    <dbReference type="NCBI Taxonomy" id="1784"/>
    <lineage>
        <taxon>Bacteria</taxon>
        <taxon>Bacillati</taxon>
        <taxon>Actinomycetota</taxon>
        <taxon>Actinomycetes</taxon>
        <taxon>Mycobacteriales</taxon>
        <taxon>Mycobacteriaceae</taxon>
        <taxon>Mycobacterium</taxon>
        <taxon>Mycobacterium simiae complex</taxon>
    </lineage>
</organism>
<sequence>MTSINGINKAQRRWPRRCRTTTPCVGSAVHCGALVSAVLIVLLAATGCTDLVAGTVRPAPELKPHPLTGQTVKHVLSADTDLSTMFGQSFEADQFGPPEFGGPEILFPGSLLGGEQQCAGVAHMLVQDLYKGSSVQQVATHGWRNTSPYNQDPVVIAVDEGVVALPTAPAADAVFAKFLEQGRHCVGASVTSATGFFTDEISDVRAIDSILVATVWHRHDGMSMFGERAIGVRVNCLIEVSVTFFRNPEPETSARHSKRVIDVARLMMDKISVLSR</sequence>
<dbReference type="AlphaFoldDB" id="A0A5B1BJM0"/>
<protein>
    <submittedName>
        <fullName evidence="3">Sensor domain-containing protein</fullName>
    </submittedName>
</protein>
<reference evidence="3 4" key="1">
    <citation type="submission" date="2019-09" db="EMBL/GenBank/DDBJ databases">
        <title>Report of infection by Mycobacterium simiae a patient suffering from pulmonary tuberculosis.</title>
        <authorList>
            <person name="Mohanty P.S."/>
            <person name="Bansal A.K."/>
            <person name="Singh H."/>
            <person name="Sharma S."/>
            <person name="Patil S.A."/>
            <person name="Upadhaya P."/>
            <person name="Singh P.K."/>
            <person name="Kumar D."/>
            <person name="Kumar S."/>
            <person name="Singh R.K."/>
            <person name="Chaudhary B."/>
        </authorList>
    </citation>
    <scope>NUCLEOTIDE SEQUENCE [LARGE SCALE GENOMIC DNA]</scope>
    <source>
        <strain evidence="3 4">JAL-560-SIM</strain>
    </source>
</reference>
<accession>A0A5B1BJM0</accession>
<evidence type="ECO:0000313" key="3">
    <source>
        <dbReference type="EMBL" id="KAA1248576.1"/>
    </source>
</evidence>
<evidence type="ECO:0000256" key="1">
    <source>
        <dbReference type="SAM" id="Phobius"/>
    </source>
</evidence>
<gene>
    <name evidence="3" type="ORF">F0Q45_19820</name>
</gene>
<dbReference type="Pfam" id="PF14032">
    <property type="entry name" value="PknH_C"/>
    <property type="match status" value="1"/>
</dbReference>
<evidence type="ECO:0000313" key="4">
    <source>
        <dbReference type="Proteomes" id="UP000324701"/>
    </source>
</evidence>
<keyword evidence="4" id="KW-1185">Reference proteome</keyword>
<dbReference type="EMBL" id="VTZN01000147">
    <property type="protein sequence ID" value="KAA1248576.1"/>
    <property type="molecule type" value="Genomic_DNA"/>
</dbReference>
<keyword evidence="1" id="KW-0812">Transmembrane</keyword>
<name>A0A5B1BJM0_MYCSI</name>
<dbReference type="Proteomes" id="UP000324701">
    <property type="component" value="Unassembled WGS sequence"/>
</dbReference>
<proteinExistence type="predicted"/>
<comment type="caution">
    <text evidence="3">The sequence shown here is derived from an EMBL/GenBank/DDBJ whole genome shotgun (WGS) entry which is preliminary data.</text>
</comment>
<dbReference type="RefSeq" id="WP_149655562.1">
    <property type="nucleotide sequence ID" value="NZ_VTZN01000147.1"/>
</dbReference>
<feature type="transmembrane region" description="Helical" evidence="1">
    <location>
        <begin position="21"/>
        <end position="45"/>
    </location>
</feature>
<keyword evidence="1" id="KW-0472">Membrane</keyword>
<dbReference type="OrthoDB" id="4736430at2"/>
<evidence type="ECO:0000259" key="2">
    <source>
        <dbReference type="Pfam" id="PF14032"/>
    </source>
</evidence>
<feature type="domain" description="PknH-like extracellular" evidence="2">
    <location>
        <begin position="69"/>
        <end position="270"/>
    </location>
</feature>
<dbReference type="InterPro" id="IPR038232">
    <property type="entry name" value="PknH-like_Extracell_sf"/>
</dbReference>
<dbReference type="Gene3D" id="3.40.1000.70">
    <property type="entry name" value="PknH-like extracellular domain"/>
    <property type="match status" value="1"/>
</dbReference>
<dbReference type="InterPro" id="IPR026954">
    <property type="entry name" value="PknH-like_Extracell"/>
</dbReference>